<feature type="region of interest" description="Disordered" evidence="1">
    <location>
        <begin position="28"/>
        <end position="53"/>
    </location>
</feature>
<dbReference type="EMBL" id="KB445791">
    <property type="protein sequence ID" value="EMD41425.1"/>
    <property type="molecule type" value="Genomic_DNA"/>
</dbReference>
<organism evidence="2 3">
    <name type="scientific">Ceriporiopsis subvermispora (strain B)</name>
    <name type="common">White-rot fungus</name>
    <name type="synonym">Gelatoporia subvermispora</name>
    <dbReference type="NCBI Taxonomy" id="914234"/>
    <lineage>
        <taxon>Eukaryota</taxon>
        <taxon>Fungi</taxon>
        <taxon>Dikarya</taxon>
        <taxon>Basidiomycota</taxon>
        <taxon>Agaricomycotina</taxon>
        <taxon>Agaricomycetes</taxon>
        <taxon>Polyporales</taxon>
        <taxon>Gelatoporiaceae</taxon>
        <taxon>Gelatoporia</taxon>
    </lineage>
</organism>
<keyword evidence="3" id="KW-1185">Reference proteome</keyword>
<reference evidence="2 3" key="1">
    <citation type="journal article" date="2012" name="Proc. Natl. Acad. Sci. U.S.A.">
        <title>Comparative genomics of Ceriporiopsis subvermispora and Phanerochaete chrysosporium provide insight into selective ligninolysis.</title>
        <authorList>
            <person name="Fernandez-Fueyo E."/>
            <person name="Ruiz-Duenas F.J."/>
            <person name="Ferreira P."/>
            <person name="Floudas D."/>
            <person name="Hibbett D.S."/>
            <person name="Canessa P."/>
            <person name="Larrondo L.F."/>
            <person name="James T.Y."/>
            <person name="Seelenfreund D."/>
            <person name="Lobos S."/>
            <person name="Polanco R."/>
            <person name="Tello M."/>
            <person name="Honda Y."/>
            <person name="Watanabe T."/>
            <person name="Watanabe T."/>
            <person name="Ryu J.S."/>
            <person name="Kubicek C.P."/>
            <person name="Schmoll M."/>
            <person name="Gaskell J."/>
            <person name="Hammel K.E."/>
            <person name="St John F.J."/>
            <person name="Vanden Wymelenberg A."/>
            <person name="Sabat G."/>
            <person name="Splinter BonDurant S."/>
            <person name="Syed K."/>
            <person name="Yadav J.S."/>
            <person name="Doddapaneni H."/>
            <person name="Subramanian V."/>
            <person name="Lavin J.L."/>
            <person name="Oguiza J.A."/>
            <person name="Perez G."/>
            <person name="Pisabarro A.G."/>
            <person name="Ramirez L."/>
            <person name="Santoyo F."/>
            <person name="Master E."/>
            <person name="Coutinho P.M."/>
            <person name="Henrissat B."/>
            <person name="Lombard V."/>
            <person name="Magnuson J.K."/>
            <person name="Kuees U."/>
            <person name="Hori C."/>
            <person name="Igarashi K."/>
            <person name="Samejima M."/>
            <person name="Held B.W."/>
            <person name="Barry K.W."/>
            <person name="LaButti K.M."/>
            <person name="Lapidus A."/>
            <person name="Lindquist E.A."/>
            <person name="Lucas S.M."/>
            <person name="Riley R."/>
            <person name="Salamov A.A."/>
            <person name="Hoffmeister D."/>
            <person name="Schwenk D."/>
            <person name="Hadar Y."/>
            <person name="Yarden O."/>
            <person name="de Vries R.P."/>
            <person name="Wiebenga A."/>
            <person name="Stenlid J."/>
            <person name="Eastwood D."/>
            <person name="Grigoriev I.V."/>
            <person name="Berka R.M."/>
            <person name="Blanchette R.A."/>
            <person name="Kersten P."/>
            <person name="Martinez A.T."/>
            <person name="Vicuna R."/>
            <person name="Cullen D."/>
        </authorList>
    </citation>
    <scope>NUCLEOTIDE SEQUENCE [LARGE SCALE GENOMIC DNA]</scope>
    <source>
        <strain evidence="2 3">B</strain>
    </source>
</reference>
<evidence type="ECO:0000313" key="3">
    <source>
        <dbReference type="Proteomes" id="UP000016930"/>
    </source>
</evidence>
<sequence>MGHRHPWRWRRGNRIDDDDVDVIKETRLQHATEEAGAPSEDETGLGQPPMVESQGKVSKHTTLFSSRCSLDRAAAASQRFTAGLVATLPDILCDRLRDHPSEAAPLRDFCCPALCTALQTARHARGGAHDVGYSANSWQHRPAALGDKLWIWACLALCATHRLRRSTVLYVPGSCAPNAPDIDPWRAHS</sequence>
<accession>M2RAJ7</accession>
<dbReference type="AlphaFoldDB" id="M2RAJ7"/>
<name>M2RAJ7_CERS8</name>
<evidence type="ECO:0000313" key="2">
    <source>
        <dbReference type="EMBL" id="EMD41425.1"/>
    </source>
</evidence>
<dbReference type="Proteomes" id="UP000016930">
    <property type="component" value="Unassembled WGS sequence"/>
</dbReference>
<proteinExistence type="predicted"/>
<dbReference type="HOGENOM" id="CLU_1434278_0_0_1"/>
<gene>
    <name evidence="2" type="ORF">CERSUDRAFT_110007</name>
</gene>
<protein>
    <submittedName>
        <fullName evidence="2">Uncharacterized protein</fullName>
    </submittedName>
</protein>
<evidence type="ECO:0000256" key="1">
    <source>
        <dbReference type="SAM" id="MobiDB-lite"/>
    </source>
</evidence>